<dbReference type="Gene3D" id="1.10.1200.10">
    <property type="entry name" value="ACP-like"/>
    <property type="match status" value="1"/>
</dbReference>
<dbReference type="GO" id="GO:0004315">
    <property type="term" value="F:3-oxoacyl-[acyl-carrier-protein] synthase activity"/>
    <property type="evidence" value="ECO:0007669"/>
    <property type="project" value="InterPro"/>
</dbReference>
<evidence type="ECO:0000259" key="6">
    <source>
        <dbReference type="PROSITE" id="PS52004"/>
    </source>
</evidence>
<dbReference type="InterPro" id="IPR032821">
    <property type="entry name" value="PKS_assoc"/>
</dbReference>
<dbReference type="Gene3D" id="3.40.47.10">
    <property type="match status" value="1"/>
</dbReference>
<evidence type="ECO:0000256" key="1">
    <source>
        <dbReference type="ARBA" id="ARBA00022450"/>
    </source>
</evidence>
<dbReference type="InterPro" id="IPR036736">
    <property type="entry name" value="ACP-like_sf"/>
</dbReference>
<sequence>MTDQGRTQWYCQLQRIPIAIIGMSALFPKARDLQEYWCNIINKEDCITDVPESCWNVADYYDADPKAPDKTYSRRGGFLPKIDFDPLEFGLPPDSLEAIDSAQLLSLIVARDALEDAGYGKSRDFKRETTGVVLGASGLWKMITPLTSRLQYPIWEKVLKSSGLCERDREKIIEKLRLAYVPWQENSFPGMLTNVVAGRITNRFDLGGTNCTVDAACASSLSAFKMAVGELIERRCDLMITGGVDTDNSVLNYMCFSKTPAFSKKDYLSPFDADSDGMMVGEGIGMMVLKRLDDAERDGDRIYAVVKGVGTSSDGRYKSIYAPRPEGQMLALKRAYEDAGFSPASVGLMEAHGTGTPRGDECEFGALKSVFGEDNPKKEYIALGSVKSQIGHTKAAAGAASLIKTALALHHKILPPTINISQPNPKFEMADSPFYLNTEVKPWIQEGTALRRAGVSSFGFGGTNYHVVLEEYDQEHRCAYRLHSVPQAVLLWDQTPEALAEQCQTVLAELKSPTAESTYRNLVIAYKAAEVPLDAARLGMVVNSQDELKTLLEISVKLLANENQPDSWEHPRGLYYRRQGMTLSGRVVALFPGQGSQYLNMGRKLAIDFPPVHQAYKQMDDLFVQEGQPPLSQVVFPRPAFESSLEVAETESLKSTRNAQPAIGAFSFGLYKILQQAGLEPSFTAGHSFGEITALWAAQVLSDEDYLTLIKARGEAMDCPPQSAHPSELGTMLSVQGEVSEIEQIIQNLSHVSIANYNGPNQVVLSGSRPELAAVQQIFSNRGYEVTPLPVSAAFHSPFIRHASEPFAEALDAIAFHPPTIPVYANTTGELYPAEPEAIRTLLKAHLLKPVHFQQEIENIYAAGGDCFIEIGPRRILTGLVESILGNRPHFAIALNPSRQKDSDLQLRQAVVQLQVAGLPLRNIDFYQLDPPLPKSTAKSRLQIGLDGNNYVSDKTKQAFAEALLDGHQVRLAEPPASPSASQPAAAAIAEAAPASRVENSDAESLSVQTTPISLPEPIPQSLDICPFDSETMPNSTPQSAPDNLPKNTLENLLTQFCRHQTEILRVHEQYLRDQTGCSQAFLQIVQQLQGGSLPAAARPASVTPRAEQLEAAPSSITAPEISAPEIPAPKASVAEPPMVRTAEPIEPIQFSPPSVPTAPPVPVAHLAAPPVESIAPPIAPSPVPPAPVEPPNSSAVEESTAMRDEAISTLLTAVSEKTGYPAEMLELDMDLEADLGIDSIKRVEIMGKVQDVLTDLPRLNTEALGELRTLQQIADYLVEQLKKKISQPWPVNPALIPSCT</sequence>
<comment type="caution">
    <text evidence="7">The sequence shown here is derived from an EMBL/GenBank/DDBJ whole genome shotgun (WGS) entry which is preliminary data.</text>
</comment>
<name>A0A8J7DQY1_9CYAN</name>
<dbReference type="EMBL" id="JADEXG010000015">
    <property type="protein sequence ID" value="MBE9077344.1"/>
    <property type="molecule type" value="Genomic_DNA"/>
</dbReference>
<proteinExistence type="predicted"/>
<dbReference type="PROSITE" id="PS52004">
    <property type="entry name" value="KS3_2"/>
    <property type="match status" value="1"/>
</dbReference>
<evidence type="ECO:0000313" key="7">
    <source>
        <dbReference type="EMBL" id="MBE9077344.1"/>
    </source>
</evidence>
<feature type="compositionally biased region" description="Low complexity" evidence="4">
    <location>
        <begin position="973"/>
        <end position="996"/>
    </location>
</feature>
<dbReference type="PANTHER" id="PTHR43074">
    <property type="entry name" value="OMEGA-3 POLYUNSATURATED FATTY ACID SYNTHASE PFAB-RELATED"/>
    <property type="match status" value="1"/>
</dbReference>
<evidence type="ECO:0000256" key="4">
    <source>
        <dbReference type="SAM" id="MobiDB-lite"/>
    </source>
</evidence>
<dbReference type="InterPro" id="IPR018201">
    <property type="entry name" value="Ketoacyl_synth_AS"/>
</dbReference>
<dbReference type="SMART" id="SM00827">
    <property type="entry name" value="PKS_AT"/>
    <property type="match status" value="1"/>
</dbReference>
<dbReference type="Pfam" id="PF00109">
    <property type="entry name" value="ketoacyl-synt"/>
    <property type="match status" value="1"/>
</dbReference>
<protein>
    <submittedName>
        <fullName evidence="7">Acyltransferase domain-containing protein</fullName>
    </submittedName>
</protein>
<dbReference type="SUPFAM" id="SSF55048">
    <property type="entry name" value="Probable ACP-binding domain of malonyl-CoA ACP transacylase"/>
    <property type="match status" value="1"/>
</dbReference>
<dbReference type="Pfam" id="PF02801">
    <property type="entry name" value="Ketoacyl-synt_C"/>
    <property type="match status" value="1"/>
</dbReference>
<dbReference type="InterPro" id="IPR014043">
    <property type="entry name" value="Acyl_transferase_dom"/>
</dbReference>
<dbReference type="InterPro" id="IPR052568">
    <property type="entry name" value="PKS-FAS_Synthase"/>
</dbReference>
<dbReference type="CDD" id="cd00833">
    <property type="entry name" value="PKS"/>
    <property type="match status" value="1"/>
</dbReference>
<dbReference type="PROSITE" id="PS50075">
    <property type="entry name" value="CARRIER"/>
    <property type="match status" value="1"/>
</dbReference>
<dbReference type="Pfam" id="PF00698">
    <property type="entry name" value="Acyl_transf_1"/>
    <property type="match status" value="1"/>
</dbReference>
<dbReference type="InterPro" id="IPR004432">
    <property type="entry name" value="Omega_3_polyunsat_FA_synth"/>
</dbReference>
<feature type="domain" description="Carrier" evidence="5">
    <location>
        <begin position="1202"/>
        <end position="1282"/>
    </location>
</feature>
<evidence type="ECO:0000313" key="8">
    <source>
        <dbReference type="Proteomes" id="UP000636505"/>
    </source>
</evidence>
<dbReference type="Gene3D" id="3.40.366.10">
    <property type="entry name" value="Malonyl-Coenzyme A Acyl Carrier Protein, domain 2"/>
    <property type="match status" value="1"/>
</dbReference>
<keyword evidence="1" id="KW-0596">Phosphopantetheine</keyword>
<dbReference type="Pfam" id="PF00550">
    <property type="entry name" value="PP-binding"/>
    <property type="match status" value="1"/>
</dbReference>
<dbReference type="SMART" id="SM00825">
    <property type="entry name" value="PKS_KS"/>
    <property type="match status" value="1"/>
</dbReference>
<evidence type="ECO:0000256" key="3">
    <source>
        <dbReference type="ARBA" id="ARBA00022679"/>
    </source>
</evidence>
<dbReference type="GO" id="GO:0006633">
    <property type="term" value="P:fatty acid biosynthetic process"/>
    <property type="evidence" value="ECO:0007669"/>
    <property type="project" value="InterPro"/>
</dbReference>
<accession>A0A8J7DQY1</accession>
<feature type="region of interest" description="Disordered" evidence="4">
    <location>
        <begin position="973"/>
        <end position="1014"/>
    </location>
</feature>
<keyword evidence="7" id="KW-0012">Acyltransferase</keyword>
<dbReference type="InterPro" id="IPR014031">
    <property type="entry name" value="Ketoacyl_synth_C"/>
</dbReference>
<dbReference type="InterPro" id="IPR016039">
    <property type="entry name" value="Thiolase-like"/>
</dbReference>
<evidence type="ECO:0000259" key="5">
    <source>
        <dbReference type="PROSITE" id="PS50075"/>
    </source>
</evidence>
<dbReference type="SUPFAM" id="SSF47336">
    <property type="entry name" value="ACP-like"/>
    <property type="match status" value="1"/>
</dbReference>
<dbReference type="RefSeq" id="WP_193906004.1">
    <property type="nucleotide sequence ID" value="NZ_JADEXG010000015.1"/>
</dbReference>
<dbReference type="Pfam" id="PF16197">
    <property type="entry name" value="KAsynt_C_assoc"/>
    <property type="match status" value="1"/>
</dbReference>
<keyword evidence="3" id="KW-0808">Transferase</keyword>
<dbReference type="InterPro" id="IPR001227">
    <property type="entry name" value="Ac_transferase_dom_sf"/>
</dbReference>
<feature type="domain" description="Ketosynthase family 3 (KS3)" evidence="6">
    <location>
        <begin position="15"/>
        <end position="471"/>
    </location>
</feature>
<keyword evidence="2" id="KW-0597">Phosphoprotein</keyword>
<dbReference type="NCBIfam" id="TIGR02813">
    <property type="entry name" value="omega_3_PfaA"/>
    <property type="match status" value="1"/>
</dbReference>
<dbReference type="Proteomes" id="UP000636505">
    <property type="component" value="Unassembled WGS sequence"/>
</dbReference>
<dbReference type="InterPro" id="IPR020841">
    <property type="entry name" value="PKS_Beta-ketoAc_synthase_dom"/>
</dbReference>
<organism evidence="7 8">
    <name type="scientific">Vasconcelosia minhoensis LEGE 07310</name>
    <dbReference type="NCBI Taxonomy" id="915328"/>
    <lineage>
        <taxon>Bacteria</taxon>
        <taxon>Bacillati</taxon>
        <taxon>Cyanobacteriota</taxon>
        <taxon>Cyanophyceae</taxon>
        <taxon>Nodosilineales</taxon>
        <taxon>Cymatolegaceae</taxon>
        <taxon>Vasconcelosia</taxon>
        <taxon>Vasconcelosia minhoensis</taxon>
    </lineage>
</organism>
<dbReference type="InterPro" id="IPR009081">
    <property type="entry name" value="PP-bd_ACP"/>
</dbReference>
<evidence type="ECO:0000256" key="2">
    <source>
        <dbReference type="ARBA" id="ARBA00022553"/>
    </source>
</evidence>
<dbReference type="SUPFAM" id="SSF52151">
    <property type="entry name" value="FabD/lysophospholipase-like"/>
    <property type="match status" value="1"/>
</dbReference>
<gene>
    <name evidence="7" type="ORF">IQ241_08550</name>
</gene>
<dbReference type="Gene3D" id="3.30.70.250">
    <property type="entry name" value="Malonyl-CoA ACP transacylase, ACP-binding"/>
    <property type="match status" value="1"/>
</dbReference>
<dbReference type="InterPro" id="IPR014030">
    <property type="entry name" value="Ketoacyl_synth_N"/>
</dbReference>
<dbReference type="SUPFAM" id="SSF53901">
    <property type="entry name" value="Thiolase-like"/>
    <property type="match status" value="1"/>
</dbReference>
<dbReference type="PROSITE" id="PS00606">
    <property type="entry name" value="KS3_1"/>
    <property type="match status" value="1"/>
</dbReference>
<dbReference type="PANTHER" id="PTHR43074:SF1">
    <property type="entry name" value="BETA-KETOACYL SYNTHASE FAMILY PROTEIN-RELATED"/>
    <property type="match status" value="1"/>
</dbReference>
<dbReference type="InterPro" id="IPR016035">
    <property type="entry name" value="Acyl_Trfase/lysoPLipase"/>
</dbReference>
<feature type="compositionally biased region" description="Polar residues" evidence="4">
    <location>
        <begin position="1003"/>
        <end position="1013"/>
    </location>
</feature>
<keyword evidence="8" id="KW-1185">Reference proteome</keyword>
<dbReference type="InterPro" id="IPR016036">
    <property type="entry name" value="Malonyl_transacylase_ACP-bd"/>
</dbReference>
<reference evidence="7" key="1">
    <citation type="submission" date="2020-10" db="EMBL/GenBank/DDBJ databases">
        <authorList>
            <person name="Castelo-Branco R."/>
            <person name="Eusebio N."/>
            <person name="Adriana R."/>
            <person name="Vieira A."/>
            <person name="Brugerolle De Fraissinette N."/>
            <person name="Rezende De Castro R."/>
            <person name="Schneider M.P."/>
            <person name="Vasconcelos V."/>
            <person name="Leao P.N."/>
        </authorList>
    </citation>
    <scope>NUCLEOTIDE SEQUENCE</scope>
    <source>
        <strain evidence="7">LEGE 07310</strain>
    </source>
</reference>